<proteinExistence type="predicted"/>
<organism evidence="1 2">
    <name type="scientific">Protopolystoma xenopodis</name>
    <dbReference type="NCBI Taxonomy" id="117903"/>
    <lineage>
        <taxon>Eukaryota</taxon>
        <taxon>Metazoa</taxon>
        <taxon>Spiralia</taxon>
        <taxon>Lophotrochozoa</taxon>
        <taxon>Platyhelminthes</taxon>
        <taxon>Monogenea</taxon>
        <taxon>Polyopisthocotylea</taxon>
        <taxon>Polystomatidea</taxon>
        <taxon>Polystomatidae</taxon>
        <taxon>Protopolystoma</taxon>
    </lineage>
</organism>
<gene>
    <name evidence="1" type="ORF">PXEA_LOCUS24423</name>
</gene>
<name>A0A448X8Q8_9PLAT</name>
<evidence type="ECO:0000313" key="2">
    <source>
        <dbReference type="Proteomes" id="UP000784294"/>
    </source>
</evidence>
<dbReference type="Proteomes" id="UP000784294">
    <property type="component" value="Unassembled WGS sequence"/>
</dbReference>
<comment type="caution">
    <text evidence="1">The sequence shown here is derived from an EMBL/GenBank/DDBJ whole genome shotgun (WGS) entry which is preliminary data.</text>
</comment>
<keyword evidence="2" id="KW-1185">Reference proteome</keyword>
<protein>
    <submittedName>
        <fullName evidence="1">Uncharacterized protein</fullName>
    </submittedName>
</protein>
<accession>A0A448X8Q8</accession>
<evidence type="ECO:0000313" key="1">
    <source>
        <dbReference type="EMBL" id="VEL30983.1"/>
    </source>
</evidence>
<dbReference type="EMBL" id="CAAALY010117475">
    <property type="protein sequence ID" value="VEL30983.1"/>
    <property type="molecule type" value="Genomic_DNA"/>
</dbReference>
<sequence length="68" mass="7321">MPNSTLMLQISTESPVVALVQPQTSLKRHANCSVGYLTGHKLLPVFWTTNVFASLGGGSGQFLLISFE</sequence>
<reference evidence="1" key="1">
    <citation type="submission" date="2018-11" db="EMBL/GenBank/DDBJ databases">
        <authorList>
            <consortium name="Pathogen Informatics"/>
        </authorList>
    </citation>
    <scope>NUCLEOTIDE SEQUENCE</scope>
</reference>
<dbReference type="AlphaFoldDB" id="A0A448X8Q8"/>